<protein>
    <submittedName>
        <fullName evidence="2">Uncharacterized protein</fullName>
    </submittedName>
</protein>
<evidence type="ECO:0000313" key="3">
    <source>
        <dbReference type="Proteomes" id="UP000887013"/>
    </source>
</evidence>
<dbReference type="AlphaFoldDB" id="A0A8X6UDU5"/>
<dbReference type="OrthoDB" id="10391904at2759"/>
<dbReference type="EMBL" id="BMAW01080882">
    <property type="protein sequence ID" value="GFU21662.1"/>
    <property type="molecule type" value="Genomic_DNA"/>
</dbReference>
<comment type="caution">
    <text evidence="2">The sequence shown here is derived from an EMBL/GenBank/DDBJ whole genome shotgun (WGS) entry which is preliminary data.</text>
</comment>
<evidence type="ECO:0000256" key="1">
    <source>
        <dbReference type="SAM" id="MobiDB-lite"/>
    </source>
</evidence>
<proteinExistence type="predicted"/>
<feature type="compositionally biased region" description="Basic and acidic residues" evidence="1">
    <location>
        <begin position="1"/>
        <end position="20"/>
    </location>
</feature>
<keyword evidence="3" id="KW-1185">Reference proteome</keyword>
<accession>A0A8X6UDU5</accession>
<name>A0A8X6UDU5_NEPPI</name>
<dbReference type="Proteomes" id="UP000887013">
    <property type="component" value="Unassembled WGS sequence"/>
</dbReference>
<organism evidence="2 3">
    <name type="scientific">Nephila pilipes</name>
    <name type="common">Giant wood spider</name>
    <name type="synonym">Nephila maculata</name>
    <dbReference type="NCBI Taxonomy" id="299642"/>
    <lineage>
        <taxon>Eukaryota</taxon>
        <taxon>Metazoa</taxon>
        <taxon>Ecdysozoa</taxon>
        <taxon>Arthropoda</taxon>
        <taxon>Chelicerata</taxon>
        <taxon>Arachnida</taxon>
        <taxon>Araneae</taxon>
        <taxon>Araneomorphae</taxon>
        <taxon>Entelegynae</taxon>
        <taxon>Araneoidea</taxon>
        <taxon>Nephilidae</taxon>
        <taxon>Nephila</taxon>
    </lineage>
</organism>
<reference evidence="2" key="1">
    <citation type="submission" date="2020-08" db="EMBL/GenBank/DDBJ databases">
        <title>Multicomponent nature underlies the extraordinary mechanical properties of spider dragline silk.</title>
        <authorList>
            <person name="Kono N."/>
            <person name="Nakamura H."/>
            <person name="Mori M."/>
            <person name="Yoshida Y."/>
            <person name="Ohtoshi R."/>
            <person name="Malay A.D."/>
            <person name="Moran D.A.P."/>
            <person name="Tomita M."/>
            <person name="Numata K."/>
            <person name="Arakawa K."/>
        </authorList>
    </citation>
    <scope>NUCLEOTIDE SEQUENCE</scope>
</reference>
<feature type="region of interest" description="Disordered" evidence="1">
    <location>
        <begin position="1"/>
        <end position="23"/>
    </location>
</feature>
<gene>
    <name evidence="2" type="ORF">NPIL_14911</name>
</gene>
<evidence type="ECO:0000313" key="2">
    <source>
        <dbReference type="EMBL" id="GFU21662.1"/>
    </source>
</evidence>
<sequence>MRDPRNKLKPWGSERGREKWASGSLNGIETAEIRLVSHQMAEIIKSHSDADDLTGNSPFVVFESKTNKHLHILPLLRMGNTSENPVNAIFQLKKG</sequence>